<organism evidence="2 3">
    <name type="scientific">Limnospira indica PCC 8005</name>
    <dbReference type="NCBI Taxonomy" id="376219"/>
    <lineage>
        <taxon>Bacteria</taxon>
        <taxon>Bacillati</taxon>
        <taxon>Cyanobacteriota</taxon>
        <taxon>Cyanophyceae</taxon>
        <taxon>Oscillatoriophycideae</taxon>
        <taxon>Oscillatoriales</taxon>
        <taxon>Sirenicapillariaceae</taxon>
        <taxon>Limnospira</taxon>
    </lineage>
</organism>
<keyword evidence="3" id="KW-1185">Reference proteome</keyword>
<name>A0A9P1KCJ3_9CYAN</name>
<keyword evidence="1" id="KW-0812">Transmembrane</keyword>
<dbReference type="Proteomes" id="UP000032946">
    <property type="component" value="Chromosome"/>
</dbReference>
<keyword evidence="1" id="KW-1133">Transmembrane helix</keyword>
<evidence type="ECO:0000256" key="1">
    <source>
        <dbReference type="SAM" id="Phobius"/>
    </source>
</evidence>
<accession>A0A9P1KCJ3</accession>
<reference evidence="2 3" key="1">
    <citation type="submission" date="2014-02" db="EMBL/GenBank/DDBJ databases">
        <authorList>
            <person name="Genoscope - CEA"/>
        </authorList>
    </citation>
    <scope>NUCLEOTIDE SEQUENCE [LARGE SCALE GENOMIC DNA]</scope>
    <source>
        <strain evidence="2 3">PCC 8005</strain>
    </source>
</reference>
<dbReference type="AlphaFoldDB" id="A0A9P1KCJ3"/>
<evidence type="ECO:0000313" key="3">
    <source>
        <dbReference type="Proteomes" id="UP000032946"/>
    </source>
</evidence>
<dbReference type="EMBL" id="FO818640">
    <property type="protein sequence ID" value="CDM93564.1"/>
    <property type="molecule type" value="Genomic_DNA"/>
</dbReference>
<proteinExistence type="predicted"/>
<keyword evidence="1" id="KW-0472">Membrane</keyword>
<sequence>MSLNPIPNQIILLLLESYNLGANINLAILMSLIWNDLFLLFLSVRNIIVFFGPSPTLTKPLRL</sequence>
<feature type="transmembrane region" description="Helical" evidence="1">
    <location>
        <begin position="20"/>
        <end position="42"/>
    </location>
</feature>
<protein>
    <submittedName>
        <fullName evidence="2">Uncharacterized protein</fullName>
    </submittedName>
</protein>
<gene>
    <name evidence="2" type="ORF">ARTHRO_11237</name>
</gene>
<evidence type="ECO:0000313" key="2">
    <source>
        <dbReference type="EMBL" id="CDM93564.1"/>
    </source>
</evidence>